<gene>
    <name evidence="9" type="primary">fliD</name>
    <name evidence="9" type="ORF">HQN60_14815</name>
</gene>
<name>A0A6M8ST65_9NEIS</name>
<dbReference type="InterPro" id="IPR040026">
    <property type="entry name" value="FliD"/>
</dbReference>
<keyword evidence="9" id="KW-0969">Cilium</keyword>
<dbReference type="AlphaFoldDB" id="A0A6M8ST65"/>
<dbReference type="GO" id="GO:0005576">
    <property type="term" value="C:extracellular region"/>
    <property type="evidence" value="ECO:0007669"/>
    <property type="project" value="UniProtKB-SubCell"/>
</dbReference>
<dbReference type="RefSeq" id="WP_173534392.1">
    <property type="nucleotide sequence ID" value="NZ_CP054143.1"/>
</dbReference>
<feature type="domain" description="Flagellar hook-associated protein 2 C-terminal" evidence="8">
    <location>
        <begin position="242"/>
        <end position="394"/>
    </location>
</feature>
<keyword evidence="3" id="KW-0175">Coiled coil</keyword>
<feature type="region of interest" description="Disordered" evidence="6">
    <location>
        <begin position="213"/>
        <end position="232"/>
    </location>
</feature>
<dbReference type="GO" id="GO:0007155">
    <property type="term" value="P:cell adhesion"/>
    <property type="evidence" value="ECO:0007669"/>
    <property type="project" value="InterPro"/>
</dbReference>
<protein>
    <recommendedName>
        <fullName evidence="5">Flagellar hook-associated protein 2</fullName>
        <shortName evidence="5">HAP2</shortName>
    </recommendedName>
    <alternativeName>
        <fullName evidence="5">Flagellar cap protein</fullName>
    </alternativeName>
</protein>
<evidence type="ECO:0000256" key="3">
    <source>
        <dbReference type="ARBA" id="ARBA00023054"/>
    </source>
</evidence>
<proteinExistence type="inferred from homology"/>
<dbReference type="Proteomes" id="UP000504844">
    <property type="component" value="Chromosome"/>
</dbReference>
<dbReference type="Pfam" id="PF07195">
    <property type="entry name" value="FliD_C"/>
    <property type="match status" value="2"/>
</dbReference>
<comment type="function">
    <text evidence="5">Required for morphogenesis and for the elongation of the flagellar filament by facilitating polymerization of the flagellin monomers at the tip of growing filament. Forms a capping structure, which prevents flagellin subunits (transported through the central channel of the flagellum) from leaking out without polymerization at the distal end.</text>
</comment>
<evidence type="ECO:0000256" key="1">
    <source>
        <dbReference type="ARBA" id="ARBA00009764"/>
    </source>
</evidence>
<evidence type="ECO:0000259" key="8">
    <source>
        <dbReference type="Pfam" id="PF07195"/>
    </source>
</evidence>
<evidence type="ECO:0000256" key="6">
    <source>
        <dbReference type="SAM" id="MobiDB-lite"/>
    </source>
</evidence>
<comment type="subunit">
    <text evidence="2 5">Homopentamer.</text>
</comment>
<dbReference type="GO" id="GO:0009424">
    <property type="term" value="C:bacterial-type flagellum hook"/>
    <property type="evidence" value="ECO:0007669"/>
    <property type="project" value="UniProtKB-UniRule"/>
</dbReference>
<evidence type="ECO:0000256" key="4">
    <source>
        <dbReference type="ARBA" id="ARBA00023143"/>
    </source>
</evidence>
<dbReference type="Pfam" id="PF02465">
    <property type="entry name" value="FliD_N"/>
    <property type="match status" value="1"/>
</dbReference>
<dbReference type="GO" id="GO:0071973">
    <property type="term" value="P:bacterial-type flagellum-dependent cell motility"/>
    <property type="evidence" value="ECO:0007669"/>
    <property type="project" value="TreeGrafter"/>
</dbReference>
<dbReference type="GO" id="GO:0009421">
    <property type="term" value="C:bacterial-type flagellum filament cap"/>
    <property type="evidence" value="ECO:0007669"/>
    <property type="project" value="InterPro"/>
</dbReference>
<dbReference type="EMBL" id="CP054143">
    <property type="protein sequence ID" value="QKJ67891.1"/>
    <property type="molecule type" value="Genomic_DNA"/>
</dbReference>
<evidence type="ECO:0000256" key="5">
    <source>
        <dbReference type="RuleBase" id="RU362066"/>
    </source>
</evidence>
<organism evidence="9 10">
    <name type="scientific">Deefgea piscis</name>
    <dbReference type="NCBI Taxonomy" id="2739061"/>
    <lineage>
        <taxon>Bacteria</taxon>
        <taxon>Pseudomonadati</taxon>
        <taxon>Pseudomonadota</taxon>
        <taxon>Betaproteobacteria</taxon>
        <taxon>Neisseriales</taxon>
        <taxon>Chitinibacteraceae</taxon>
        <taxon>Deefgea</taxon>
    </lineage>
</organism>
<evidence type="ECO:0000256" key="2">
    <source>
        <dbReference type="ARBA" id="ARBA00011255"/>
    </source>
</evidence>
<dbReference type="PANTHER" id="PTHR30288:SF0">
    <property type="entry name" value="FLAGELLAR HOOK-ASSOCIATED PROTEIN 2"/>
    <property type="match status" value="1"/>
</dbReference>
<feature type="domain" description="Flagellar hook-associated protein 2 N-terminal" evidence="7">
    <location>
        <begin position="11"/>
        <end position="107"/>
    </location>
</feature>
<evidence type="ECO:0000313" key="10">
    <source>
        <dbReference type="Proteomes" id="UP000504844"/>
    </source>
</evidence>
<keyword evidence="9" id="KW-0282">Flagellum</keyword>
<keyword evidence="10" id="KW-1185">Reference proteome</keyword>
<dbReference type="InterPro" id="IPR003481">
    <property type="entry name" value="FliD_N"/>
</dbReference>
<evidence type="ECO:0000259" key="7">
    <source>
        <dbReference type="Pfam" id="PF02465"/>
    </source>
</evidence>
<comment type="subcellular location">
    <subcellularLocation>
        <location evidence="5">Secreted</location>
    </subcellularLocation>
    <subcellularLocation>
        <location evidence="5">Bacterial flagellum</location>
    </subcellularLocation>
</comment>
<evidence type="ECO:0000313" key="9">
    <source>
        <dbReference type="EMBL" id="QKJ67891.1"/>
    </source>
</evidence>
<feature type="compositionally biased region" description="Polar residues" evidence="6">
    <location>
        <begin position="215"/>
        <end position="232"/>
    </location>
</feature>
<dbReference type="InterPro" id="IPR010809">
    <property type="entry name" value="FliD_C"/>
</dbReference>
<keyword evidence="9" id="KW-0966">Cell projection</keyword>
<comment type="similarity">
    <text evidence="1 5">Belongs to the FliD family.</text>
</comment>
<sequence length="759" mass="78481">MPSITSSGSGSGIDINGLITQLMTAEKMPLQVLDKKELTFQAKITALGTLKGAMSTFQTAVRGLSDVNKFKSTNVSIADATIGTASSSTIAQAGTSTLEVSQLAQNQKLTTGVYTSVNSPVGTGKITLQFGTVDSKDTPSNTDDTFTVNSAKASITIDITASNNSLAGVRDAVNAANAGVTASILNDGSGNRLVLTSKDSGAANSMRLVVEDTDGNQTDTNGLSGLSYDPTGTRNLLETQTAKDAKLKIDGISVSKPSNTINDAIQGVTLNLLKVTTTPTTITIGNDASGIKTSVQSFVKAFNELNKSLSDLSSYDPKTGKAGILNGETAIRSVQQELRAVLNRPLGSGSFFQSLSEVGISLDKAGAMTLNETKLQQAITSNPGAVANLFTVNGISSDPNIKYISSTNQTVAGKYPVSITSPATQAKFSGSALPFMKIDGANQSASISLAGASSSISIDTGNYTSQQLADQIKSKITANTDLYTSGDTVSVDYNASTKLFDIKHVRAGTPTPTTTSMSLNVANTSQPLTIDANNDSIMVAIDDISSSSIKLKQGAYANPADLAAELQSKINGDASLVKSGKSVIVNFNEKTSSFEILSSSYGSKSNVQISSVGTSSLATLGINIAGIASGRDVVGTIGGEAATGDGQLLTGTGKASGMVVNASASTAGDFGSISFSRGFAFNLDKALDAMLSNQGAIASRVTGVNKSVEGITEQRIRLNRQYEMTEKLYRQQFTAMDIAISNMKNISNGLTSQLANLPK</sequence>
<accession>A0A6M8ST65</accession>
<feature type="domain" description="Flagellar hook-associated protein 2 C-terminal" evidence="8">
    <location>
        <begin position="611"/>
        <end position="744"/>
    </location>
</feature>
<dbReference type="PANTHER" id="PTHR30288">
    <property type="entry name" value="FLAGELLAR CAP/ASSEMBLY PROTEIN FLID"/>
    <property type="match status" value="1"/>
</dbReference>
<reference evidence="9 10" key="1">
    <citation type="submission" date="2020-05" db="EMBL/GenBank/DDBJ databases">
        <title>Complete genome sequence of Deefgea sp. D17.</title>
        <authorList>
            <person name="Bae J.-W."/>
            <person name="Han J.E."/>
        </authorList>
    </citation>
    <scope>NUCLEOTIDE SEQUENCE [LARGE SCALE GENOMIC DNA]</scope>
    <source>
        <strain evidence="9 10">D17</strain>
    </source>
</reference>
<keyword evidence="5" id="KW-0964">Secreted</keyword>
<keyword evidence="4 5" id="KW-0975">Bacterial flagellum</keyword>
<dbReference type="KEGG" id="dee:HQN60_14815"/>